<evidence type="ECO:0000256" key="2">
    <source>
        <dbReference type="ARBA" id="ARBA00022630"/>
    </source>
</evidence>
<sequence>MRRECHPLLSGGRARESKHNHGLSPAEMDSLASLCETILPSLPPPVTTLDGKQHQPTKAVQALYRASGSQTPMPDEIAELLRKRGLPEAVFLVRLVLWLLSTRLGTFLLCGSLCFGEKWLCIKNFSSISLDKREKVLQKWFKRRQPDSKSPFLHPANLCRNVSWLRSINSSVGQNGDNPAWEAIEYCAGTDENPDQVPKERPLQKGLIHTNQETDSTLLRSLTEKGLEVTRDPRRNLCKIKCDVVIVGSGCGGGVAAAVLAASGQKVVVLEKGNYFTATDYSGLEGPSLAQLYESGGLLTSADAGVIIMAGSAVGGGSVVNWSASIKTPNSVLQEWTKNQKIPVFGSPEYLSAMDTVSCGALLTPPLMISSGLKNQNIGRNLHLHPVLMAWGYFPESNSEFKGKVYDGGIITAVHEVVAGDSNVRAIVETPGLGPASFSVLCPWVSGHDMKNRMMKYSRTAHLITIIRDSGSGKVTTEGRISYNLDASDRDNLKVGLRQALRILVAAGAVEVGTHRSDGQRIKCRGIKKRIWRNFWTQFMLPGGLCHRKRTGCFTPQPIKWGAAGWGLMKKKVLLMRMEKVGKQKACSFVTLVFCQVPWVLIQ</sequence>
<proteinExistence type="inferred from homology"/>
<evidence type="ECO:0000256" key="1">
    <source>
        <dbReference type="ARBA" id="ARBA00010790"/>
    </source>
</evidence>
<evidence type="ECO:0000256" key="6">
    <source>
        <dbReference type="PIRSR" id="PIRSR028937-2"/>
    </source>
</evidence>
<keyword evidence="3 6" id="KW-0274">FAD</keyword>
<keyword evidence="11" id="KW-1185">Reference proteome</keyword>
<comment type="subcellular location">
    <subcellularLocation>
        <location evidence="5">Membrane</location>
    </subcellularLocation>
</comment>
<protein>
    <recommendedName>
        <fullName evidence="5">Long-chain-alcohol oxidase</fullName>
        <ecNumber evidence="5">1.1.3.20</ecNumber>
    </recommendedName>
</protein>
<comment type="function">
    <text evidence="5">Long-chain fatty alcohol oxidase involved in the omega-oxidation pathway of lipid degradation.</text>
</comment>
<accession>A0A8T2Y334</accession>
<dbReference type="InterPro" id="IPR012400">
    <property type="entry name" value="Long_Oxdase"/>
</dbReference>
<keyword evidence="4 5" id="KW-0560">Oxidoreductase</keyword>
<dbReference type="GO" id="GO:0050660">
    <property type="term" value="F:flavin adenine dinucleotide binding"/>
    <property type="evidence" value="ECO:0007669"/>
    <property type="project" value="InterPro"/>
</dbReference>
<gene>
    <name evidence="10" type="ORF">H0E87_018105</name>
</gene>
<evidence type="ECO:0000256" key="3">
    <source>
        <dbReference type="ARBA" id="ARBA00022827"/>
    </source>
</evidence>
<evidence type="ECO:0000256" key="4">
    <source>
        <dbReference type="ARBA" id="ARBA00023002"/>
    </source>
</evidence>
<feature type="region of interest" description="Disordered" evidence="7">
    <location>
        <begin position="1"/>
        <end position="23"/>
    </location>
</feature>
<feature type="domain" description="FAD-dependent oxidoreductase 2 FAD-binding" evidence="9">
    <location>
        <begin position="243"/>
        <end position="277"/>
    </location>
</feature>
<comment type="caution">
    <text evidence="10">The sequence shown here is derived from an EMBL/GenBank/DDBJ whole genome shotgun (WGS) entry which is preliminary data.</text>
</comment>
<dbReference type="Pfam" id="PF00890">
    <property type="entry name" value="FAD_binding_2"/>
    <property type="match status" value="1"/>
</dbReference>
<evidence type="ECO:0000313" key="10">
    <source>
        <dbReference type="EMBL" id="KAH8499490.1"/>
    </source>
</evidence>
<dbReference type="GO" id="GO:0046577">
    <property type="term" value="F:long-chain-alcohol oxidase activity"/>
    <property type="evidence" value="ECO:0007669"/>
    <property type="project" value="UniProtKB-EC"/>
</dbReference>
<dbReference type="InterPro" id="IPR000172">
    <property type="entry name" value="GMC_OxRdtase_N"/>
</dbReference>
<organism evidence="10 11">
    <name type="scientific">Populus deltoides</name>
    <name type="common">Eastern poplar</name>
    <name type="synonym">Eastern cottonwood</name>
    <dbReference type="NCBI Taxonomy" id="3696"/>
    <lineage>
        <taxon>Eukaryota</taxon>
        <taxon>Viridiplantae</taxon>
        <taxon>Streptophyta</taxon>
        <taxon>Embryophyta</taxon>
        <taxon>Tracheophyta</taxon>
        <taxon>Spermatophyta</taxon>
        <taxon>Magnoliopsida</taxon>
        <taxon>eudicotyledons</taxon>
        <taxon>Gunneridae</taxon>
        <taxon>Pentapetalae</taxon>
        <taxon>rosids</taxon>
        <taxon>fabids</taxon>
        <taxon>Malpighiales</taxon>
        <taxon>Salicaceae</taxon>
        <taxon>Saliceae</taxon>
        <taxon>Populus</taxon>
    </lineage>
</organism>
<reference evidence="10" key="1">
    <citation type="journal article" date="2021" name="J. Hered.">
        <title>Genome Assembly of Salicaceae Populus deltoides (Eastern Cottonwood) I-69 Based on Nanopore Sequencing and Hi-C Technologies.</title>
        <authorList>
            <person name="Bai S."/>
            <person name="Wu H."/>
            <person name="Zhang J."/>
            <person name="Pan Z."/>
            <person name="Zhao W."/>
            <person name="Li Z."/>
            <person name="Tong C."/>
        </authorList>
    </citation>
    <scope>NUCLEOTIDE SEQUENCE</scope>
    <source>
        <tissue evidence="10">Leaf</tissue>
    </source>
</reference>
<keyword evidence="2" id="KW-0285">Flavoprotein</keyword>
<dbReference type="Gene3D" id="3.50.50.60">
    <property type="entry name" value="FAD/NAD(P)-binding domain"/>
    <property type="match status" value="1"/>
</dbReference>
<dbReference type="EC" id="1.1.3.20" evidence="5"/>
<evidence type="ECO:0000256" key="7">
    <source>
        <dbReference type="SAM" id="MobiDB-lite"/>
    </source>
</evidence>
<dbReference type="EMBL" id="JACEGQ020000009">
    <property type="protein sequence ID" value="KAH8499490.1"/>
    <property type="molecule type" value="Genomic_DNA"/>
</dbReference>
<name>A0A8T2Y334_POPDE</name>
<keyword evidence="5" id="KW-0472">Membrane</keyword>
<comment type="similarity">
    <text evidence="1 5">Belongs to the GMC oxidoreductase family.</text>
</comment>
<dbReference type="PIRSF" id="PIRSF028937">
    <property type="entry name" value="Lg_Ch_AO"/>
    <property type="match status" value="1"/>
</dbReference>
<dbReference type="Pfam" id="PF00732">
    <property type="entry name" value="GMC_oxred_N"/>
    <property type="match status" value="1"/>
</dbReference>
<evidence type="ECO:0000256" key="5">
    <source>
        <dbReference type="PIRNR" id="PIRNR028937"/>
    </source>
</evidence>
<dbReference type="InterPro" id="IPR003953">
    <property type="entry name" value="FAD-dep_OxRdtase_2_FAD-bd"/>
</dbReference>
<dbReference type="Proteomes" id="UP000807159">
    <property type="component" value="Chromosome 9"/>
</dbReference>
<evidence type="ECO:0000259" key="9">
    <source>
        <dbReference type="Pfam" id="PF00890"/>
    </source>
</evidence>
<dbReference type="SUPFAM" id="SSF51905">
    <property type="entry name" value="FAD/NAD(P)-binding domain"/>
    <property type="match status" value="1"/>
</dbReference>
<dbReference type="InterPro" id="IPR036188">
    <property type="entry name" value="FAD/NAD-bd_sf"/>
</dbReference>
<dbReference type="PANTHER" id="PTHR46056">
    <property type="entry name" value="LONG-CHAIN-ALCOHOL OXIDASE"/>
    <property type="match status" value="1"/>
</dbReference>
<dbReference type="PANTHER" id="PTHR46056:SF10">
    <property type="entry name" value="LONG-CHAIN-ALCOHOL OXIDASE FAO3"/>
    <property type="match status" value="1"/>
</dbReference>
<dbReference type="AlphaFoldDB" id="A0A8T2Y334"/>
<comment type="catalytic activity">
    <reaction evidence="5">
        <text>a long-chain primary fatty alcohol + O2 = a long-chain fatty aldehyde + H2O2</text>
        <dbReference type="Rhea" id="RHEA:22756"/>
        <dbReference type="ChEBI" id="CHEBI:15379"/>
        <dbReference type="ChEBI" id="CHEBI:16240"/>
        <dbReference type="ChEBI" id="CHEBI:17176"/>
        <dbReference type="ChEBI" id="CHEBI:77396"/>
        <dbReference type="EC" id="1.1.3.20"/>
    </reaction>
</comment>
<feature type="binding site" evidence="6">
    <location>
        <begin position="242"/>
        <end position="257"/>
    </location>
    <ligand>
        <name>FAD</name>
        <dbReference type="ChEBI" id="CHEBI:57692"/>
    </ligand>
</feature>
<feature type="domain" description="Glucose-methanol-choline oxidoreductase N-terminal" evidence="8">
    <location>
        <begin position="290"/>
        <end position="357"/>
    </location>
</feature>
<evidence type="ECO:0000313" key="11">
    <source>
        <dbReference type="Proteomes" id="UP000807159"/>
    </source>
</evidence>
<evidence type="ECO:0000259" key="8">
    <source>
        <dbReference type="Pfam" id="PF00732"/>
    </source>
</evidence>
<dbReference type="GO" id="GO:0016020">
    <property type="term" value="C:membrane"/>
    <property type="evidence" value="ECO:0007669"/>
    <property type="project" value="UniProtKB-SubCell"/>
</dbReference>